<evidence type="ECO:0000313" key="3">
    <source>
        <dbReference type="EMBL" id="RRH90721.1"/>
    </source>
</evidence>
<reference evidence="3 6" key="1">
    <citation type="submission" date="2018-11" db="EMBL/GenBank/DDBJ databases">
        <title>The genome of Variovorax sp T529.</title>
        <authorList>
            <person name="Gao J."/>
        </authorList>
    </citation>
    <scope>NUCLEOTIDE SEQUENCE [LARGE SCALE GENOMIC DNA]</scope>
    <source>
        <strain evidence="3 6">T529</strain>
    </source>
</reference>
<dbReference type="NCBIfam" id="TIGR01552">
    <property type="entry name" value="phd_fam"/>
    <property type="match status" value="1"/>
</dbReference>
<organism evidence="3 6">
    <name type="scientific">Variovorax beijingensis</name>
    <dbReference type="NCBI Taxonomy" id="2496117"/>
    <lineage>
        <taxon>Bacteria</taxon>
        <taxon>Pseudomonadati</taxon>
        <taxon>Pseudomonadota</taxon>
        <taxon>Betaproteobacteria</taxon>
        <taxon>Burkholderiales</taxon>
        <taxon>Comamonadaceae</taxon>
        <taxon>Variovorax</taxon>
    </lineage>
</organism>
<sequence length="85" mass="9611">MKTWPVQDAKARFSEFLEACLVEGPQMVTKRGTEAAVLVPAAEWRRLHATAKPSLKELLLSAEARTEFLVPQRGAARRRRITPIR</sequence>
<reference evidence="4 5" key="2">
    <citation type="submission" date="2018-12" db="EMBL/GenBank/DDBJ databases">
        <title>The genome sequences of strain 502.</title>
        <authorList>
            <person name="Gao J."/>
            <person name="Sun J."/>
        </authorList>
    </citation>
    <scope>NUCLEOTIDE SEQUENCE [LARGE SCALE GENOMIC DNA]</scope>
    <source>
        <strain evidence="4 5">502</strain>
    </source>
</reference>
<proteinExistence type="inferred from homology"/>
<accession>A0A3P3EWS7</accession>
<dbReference type="RefSeq" id="WP_124957910.1">
    <property type="nucleotide sequence ID" value="NZ_CBFHCE010000038.1"/>
</dbReference>
<comment type="caution">
    <text evidence="3">The sequence shown here is derived from an EMBL/GenBank/DDBJ whole genome shotgun (WGS) entry which is preliminary data.</text>
</comment>
<dbReference type="EMBL" id="RXFQ01000016">
    <property type="protein sequence ID" value="RSZ31299.1"/>
    <property type="molecule type" value="Genomic_DNA"/>
</dbReference>
<gene>
    <name evidence="3" type="ORF">EH244_08260</name>
    <name evidence="4" type="ORF">EJO66_23755</name>
</gene>
<evidence type="ECO:0000313" key="4">
    <source>
        <dbReference type="EMBL" id="RSZ31299.1"/>
    </source>
</evidence>
<dbReference type="Gene3D" id="3.40.1620.10">
    <property type="entry name" value="YefM-like domain"/>
    <property type="match status" value="1"/>
</dbReference>
<keyword evidence="5" id="KW-1185">Reference proteome</keyword>
<dbReference type="AlphaFoldDB" id="A0A3P3EWS7"/>
<dbReference type="InterPro" id="IPR006442">
    <property type="entry name" value="Antitoxin_Phd/YefM"/>
</dbReference>
<dbReference type="Proteomes" id="UP000271137">
    <property type="component" value="Unassembled WGS sequence"/>
</dbReference>
<protein>
    <recommendedName>
        <fullName evidence="2">Antitoxin</fullName>
    </recommendedName>
</protein>
<dbReference type="SUPFAM" id="SSF143120">
    <property type="entry name" value="YefM-like"/>
    <property type="match status" value="1"/>
</dbReference>
<evidence type="ECO:0000256" key="1">
    <source>
        <dbReference type="ARBA" id="ARBA00009981"/>
    </source>
</evidence>
<evidence type="ECO:0000313" key="5">
    <source>
        <dbReference type="Proteomes" id="UP000271137"/>
    </source>
</evidence>
<name>A0A3P3EWS7_9BURK</name>
<evidence type="ECO:0000256" key="2">
    <source>
        <dbReference type="RuleBase" id="RU362080"/>
    </source>
</evidence>
<dbReference type="InterPro" id="IPR036165">
    <property type="entry name" value="YefM-like_sf"/>
</dbReference>
<evidence type="ECO:0000313" key="6">
    <source>
        <dbReference type="Proteomes" id="UP000271590"/>
    </source>
</evidence>
<dbReference type="EMBL" id="RQXU01000003">
    <property type="protein sequence ID" value="RRH90721.1"/>
    <property type="molecule type" value="Genomic_DNA"/>
</dbReference>
<comment type="function">
    <text evidence="2">Antitoxin component of a type II toxin-antitoxin (TA) system.</text>
</comment>
<dbReference type="Pfam" id="PF02604">
    <property type="entry name" value="PhdYeFM_antitox"/>
    <property type="match status" value="1"/>
</dbReference>
<comment type="similarity">
    <text evidence="1 2">Belongs to the phD/YefM antitoxin family.</text>
</comment>
<dbReference type="Proteomes" id="UP000271590">
    <property type="component" value="Unassembled WGS sequence"/>
</dbReference>